<evidence type="ECO:0000313" key="1">
    <source>
        <dbReference type="EMBL" id="EJF55184.1"/>
    </source>
</evidence>
<organism evidence="1 2">
    <name type="scientific">Saprospira grandis DSM 2844</name>
    <dbReference type="NCBI Taxonomy" id="694433"/>
    <lineage>
        <taxon>Bacteria</taxon>
        <taxon>Pseudomonadati</taxon>
        <taxon>Bacteroidota</taxon>
        <taxon>Saprospiria</taxon>
        <taxon>Saprospirales</taxon>
        <taxon>Saprospiraceae</taxon>
        <taxon>Saprospira</taxon>
    </lineage>
</organism>
<dbReference type="AlphaFoldDB" id="J0P5P0"/>
<name>J0P5P0_9BACT</name>
<dbReference type="Proteomes" id="UP000005113">
    <property type="component" value="Unassembled WGS sequence"/>
</dbReference>
<accession>J0P5P0</accession>
<sequence>MEKIISKIFWTICLSMSLCLQLVKGQDSIVISLRPANLDAWYYEDITFNKEEIYFLKYWDGLSKRVLIRLNRYKEFHQFLLSSFSSKEIARLDEVYRTNLATKEANCEALYEVKFSIYENGEREIYVITIFEKSCEVEGTDIPELNRILLFWKDFFREHGCSKAYNIHSVVSGESYESICKKYQMDELVVIIYNSFYEDVFRALNQRDLDLKAIWEHKQALHPKDKLLIPCLPEKVSKYE</sequence>
<dbReference type="OrthoDB" id="1267051at2"/>
<dbReference type="RefSeq" id="WP_002661244.1">
    <property type="nucleotide sequence ID" value="NZ_JH719942.1"/>
</dbReference>
<dbReference type="HOGENOM" id="CLU_1155747_0_0_10"/>
<proteinExistence type="predicted"/>
<evidence type="ECO:0000313" key="2">
    <source>
        <dbReference type="Proteomes" id="UP000005113"/>
    </source>
</evidence>
<dbReference type="EMBL" id="JH719942">
    <property type="protein sequence ID" value="EJF55184.1"/>
    <property type="molecule type" value="Genomic_DNA"/>
</dbReference>
<protein>
    <recommendedName>
        <fullName evidence="3">LysM domain-containing protein</fullName>
    </recommendedName>
</protein>
<gene>
    <name evidence="1" type="ORF">SapgrDRAFT_3551</name>
</gene>
<evidence type="ECO:0008006" key="3">
    <source>
        <dbReference type="Google" id="ProtNLM"/>
    </source>
</evidence>
<reference evidence="2" key="1">
    <citation type="journal article" date="2012" name="Stand. Genomic Sci.">
        <title>Permanent draft genome sequence of the gliding predator Saprospira grandis strain Sa g1 (= HR1).</title>
        <authorList>
            <person name="Mavromatis K."/>
            <person name="Chertkov O."/>
            <person name="Lapidus A."/>
            <person name="Nolan M."/>
            <person name="Lucas S."/>
            <person name="Tice H."/>
            <person name="Del Rio T.G."/>
            <person name="Cheng J.F."/>
            <person name="Han C."/>
            <person name="Tapia R."/>
            <person name="Bruce D."/>
            <person name="Goodwin L.A."/>
            <person name="Pitluck S."/>
            <person name="Huntemann M."/>
            <person name="Liolios K."/>
            <person name="Pagani I."/>
            <person name="Ivanova N."/>
            <person name="Mikhailova N."/>
            <person name="Pati A."/>
            <person name="Chen A."/>
            <person name="Palaniappan K."/>
            <person name="Land M."/>
            <person name="Brambilla E.M."/>
            <person name="Rohde M."/>
            <person name="Spring S."/>
            <person name="Goker M."/>
            <person name="Detter J.C."/>
            <person name="Bristow J."/>
            <person name="Eisen J.A."/>
            <person name="Markowitz V."/>
            <person name="Hugenholtz P."/>
            <person name="Kyrpides N.C."/>
            <person name="Klenk H.P."/>
            <person name="Woyke T."/>
        </authorList>
    </citation>
    <scope>NUCLEOTIDE SEQUENCE [LARGE SCALE GENOMIC DNA]</scope>
    <source>
        <strain evidence="2">DSM 2844</strain>
    </source>
</reference>